<accession>A0A7M5V696</accession>
<keyword evidence="1" id="KW-0479">Metal-binding</keyword>
<dbReference type="Proteomes" id="UP000594262">
    <property type="component" value="Unplaced"/>
</dbReference>
<dbReference type="InterPro" id="IPR013083">
    <property type="entry name" value="Znf_RING/FYVE/PHD"/>
</dbReference>
<dbReference type="Gene3D" id="3.30.40.10">
    <property type="entry name" value="Zinc/RING finger domain, C3HC4 (zinc finger)"/>
    <property type="match status" value="1"/>
</dbReference>
<dbReference type="GO" id="GO:0008270">
    <property type="term" value="F:zinc ion binding"/>
    <property type="evidence" value="ECO:0007669"/>
    <property type="project" value="UniProtKB-KW"/>
</dbReference>
<sequence>MKFINDVTIYNLHNNKTTEDQKMVHGDESLNLLLFGLAAFIIVLIFVLFMVYRLLGCRLSCWMYGIRIRFKKKRKRKCKRYKKLTNIDPKSMENSLDVGNSVSIDNVDNKLCCLALYWDKDDDETEVILPNSHRVTYGEFQPPTQTTERFIDCCCACIERFPQQPKNDTCPICLDVFTQNTSLVLLNCSHGYHDKCLTDWLKANSVSYVQCPICKRGMHVEGFGEEYSLVSNSYHSGGGGSYGFAMPPHAFRNTISYL</sequence>
<evidence type="ECO:0000313" key="7">
    <source>
        <dbReference type="EnsemblMetazoa" id="CLYHEMP006785.1"/>
    </source>
</evidence>
<feature type="transmembrane region" description="Helical" evidence="5">
    <location>
        <begin position="32"/>
        <end position="55"/>
    </location>
</feature>
<dbReference type="InterPro" id="IPR052788">
    <property type="entry name" value="RING-type_E3_ligase_ATL"/>
</dbReference>
<evidence type="ECO:0000256" key="1">
    <source>
        <dbReference type="ARBA" id="ARBA00022723"/>
    </source>
</evidence>
<dbReference type="InterPro" id="IPR001841">
    <property type="entry name" value="Znf_RING"/>
</dbReference>
<evidence type="ECO:0000313" key="8">
    <source>
        <dbReference type="Proteomes" id="UP000594262"/>
    </source>
</evidence>
<protein>
    <recommendedName>
        <fullName evidence="6">RING-type domain-containing protein</fullName>
    </recommendedName>
</protein>
<dbReference type="PANTHER" id="PTHR45798:SF97">
    <property type="entry name" value="ALCOHOL-SENSITIVE RING FINGER PROTEIN 1"/>
    <property type="match status" value="1"/>
</dbReference>
<dbReference type="OrthoDB" id="290834at2759"/>
<dbReference type="AlphaFoldDB" id="A0A7M5V696"/>
<organism evidence="7 8">
    <name type="scientific">Clytia hemisphaerica</name>
    <dbReference type="NCBI Taxonomy" id="252671"/>
    <lineage>
        <taxon>Eukaryota</taxon>
        <taxon>Metazoa</taxon>
        <taxon>Cnidaria</taxon>
        <taxon>Hydrozoa</taxon>
        <taxon>Hydroidolina</taxon>
        <taxon>Leptothecata</taxon>
        <taxon>Obeliida</taxon>
        <taxon>Clytiidae</taxon>
        <taxon>Clytia</taxon>
    </lineage>
</organism>
<feature type="domain" description="RING-type" evidence="6">
    <location>
        <begin position="170"/>
        <end position="215"/>
    </location>
</feature>
<keyword evidence="8" id="KW-1185">Reference proteome</keyword>
<evidence type="ECO:0000256" key="3">
    <source>
        <dbReference type="ARBA" id="ARBA00022833"/>
    </source>
</evidence>
<evidence type="ECO:0000256" key="2">
    <source>
        <dbReference type="ARBA" id="ARBA00022771"/>
    </source>
</evidence>
<keyword evidence="2 4" id="KW-0863">Zinc-finger</keyword>
<proteinExistence type="predicted"/>
<reference evidence="7" key="1">
    <citation type="submission" date="2021-01" db="UniProtKB">
        <authorList>
            <consortium name="EnsemblMetazoa"/>
        </authorList>
    </citation>
    <scope>IDENTIFICATION</scope>
</reference>
<dbReference type="SMART" id="SM00184">
    <property type="entry name" value="RING"/>
    <property type="match status" value="1"/>
</dbReference>
<dbReference type="PANTHER" id="PTHR45798">
    <property type="entry name" value="RING-H2 FINGER PROTEIN ATL61-RELATED-RELATED"/>
    <property type="match status" value="1"/>
</dbReference>
<keyword evidence="5" id="KW-1133">Transmembrane helix</keyword>
<name>A0A7M5V696_9CNID</name>
<evidence type="ECO:0000256" key="5">
    <source>
        <dbReference type="SAM" id="Phobius"/>
    </source>
</evidence>
<dbReference type="Pfam" id="PF13639">
    <property type="entry name" value="zf-RING_2"/>
    <property type="match status" value="1"/>
</dbReference>
<evidence type="ECO:0000256" key="4">
    <source>
        <dbReference type="PROSITE-ProRule" id="PRU00175"/>
    </source>
</evidence>
<dbReference type="PROSITE" id="PS50089">
    <property type="entry name" value="ZF_RING_2"/>
    <property type="match status" value="1"/>
</dbReference>
<dbReference type="SUPFAM" id="SSF57850">
    <property type="entry name" value="RING/U-box"/>
    <property type="match status" value="1"/>
</dbReference>
<keyword evidence="3" id="KW-0862">Zinc</keyword>
<evidence type="ECO:0000259" key="6">
    <source>
        <dbReference type="PROSITE" id="PS50089"/>
    </source>
</evidence>
<keyword evidence="5" id="KW-0472">Membrane</keyword>
<keyword evidence="5" id="KW-0812">Transmembrane</keyword>
<dbReference type="EnsemblMetazoa" id="CLYHEMT006785.1">
    <property type="protein sequence ID" value="CLYHEMP006785.1"/>
    <property type="gene ID" value="CLYHEMG006785"/>
</dbReference>